<dbReference type="SUPFAM" id="SSF55331">
    <property type="entry name" value="Tautomerase/MIF"/>
    <property type="match status" value="1"/>
</dbReference>
<evidence type="ECO:0000313" key="4">
    <source>
        <dbReference type="EMBL" id="MBH8566986.1"/>
    </source>
</evidence>
<dbReference type="InterPro" id="IPR014347">
    <property type="entry name" value="Tautomerase/MIF_sf"/>
</dbReference>
<dbReference type="InterPro" id="IPR037401">
    <property type="entry name" value="SnoaL-like"/>
</dbReference>
<organism evidence="4 5">
    <name type="scientific">Amazonocrinis nigriterrae CENA67</name>
    <dbReference type="NCBI Taxonomy" id="2794033"/>
    <lineage>
        <taxon>Bacteria</taxon>
        <taxon>Bacillati</taxon>
        <taxon>Cyanobacteriota</taxon>
        <taxon>Cyanophyceae</taxon>
        <taxon>Nostocales</taxon>
        <taxon>Nostocaceae</taxon>
        <taxon>Amazonocrinis</taxon>
        <taxon>Amazonocrinis nigriterrae</taxon>
    </lineage>
</organism>
<evidence type="ECO:0000259" key="2">
    <source>
        <dbReference type="Pfam" id="PF01361"/>
    </source>
</evidence>
<gene>
    <name evidence="4" type="ORF">I8748_33390</name>
</gene>
<dbReference type="EMBL" id="JAECZC010000108">
    <property type="protein sequence ID" value="MBH8566986.1"/>
    <property type="molecule type" value="Genomic_DNA"/>
</dbReference>
<dbReference type="AlphaFoldDB" id="A0A8J7LD05"/>
<dbReference type="InterPro" id="IPR004370">
    <property type="entry name" value="4-OT-like_dom"/>
</dbReference>
<evidence type="ECO:0000259" key="3">
    <source>
        <dbReference type="Pfam" id="PF12680"/>
    </source>
</evidence>
<dbReference type="InterPro" id="IPR032710">
    <property type="entry name" value="NTF2-like_dom_sf"/>
</dbReference>
<comment type="caution">
    <text evidence="4">The sequence shown here is derived from an EMBL/GenBank/DDBJ whole genome shotgun (WGS) entry which is preliminary data.</text>
</comment>
<keyword evidence="1" id="KW-0413">Isomerase</keyword>
<dbReference type="GO" id="GO:0016853">
    <property type="term" value="F:isomerase activity"/>
    <property type="evidence" value="ECO:0007669"/>
    <property type="project" value="UniProtKB-KW"/>
</dbReference>
<dbReference type="Gene3D" id="3.10.450.50">
    <property type="match status" value="1"/>
</dbReference>
<dbReference type="Gene3D" id="3.30.429.10">
    <property type="entry name" value="Macrophage Migration Inhibitory Factor"/>
    <property type="match status" value="1"/>
</dbReference>
<evidence type="ECO:0000256" key="1">
    <source>
        <dbReference type="ARBA" id="ARBA00023235"/>
    </source>
</evidence>
<dbReference type="RefSeq" id="WP_198128713.1">
    <property type="nucleotide sequence ID" value="NZ_JAECZC010000108.1"/>
</dbReference>
<feature type="domain" description="SnoaL-like" evidence="3">
    <location>
        <begin position="86"/>
        <end position="193"/>
    </location>
</feature>
<protein>
    <submittedName>
        <fullName evidence="4">Nuclear transport factor 2 family protein</fullName>
    </submittedName>
</protein>
<feature type="domain" description="4-oxalocrotonate tautomerase-like" evidence="2">
    <location>
        <begin position="2"/>
        <end position="57"/>
    </location>
</feature>
<proteinExistence type="predicted"/>
<reference evidence="4 5" key="1">
    <citation type="journal article" date="2021" name="Int. J. Syst. Evol. Microbiol.">
        <title>Amazonocrinis nigriterrae gen. nov., sp. nov., Atlanticothrix silvestris gen. nov., sp. nov. and Dendronalium phyllosphericum gen. nov., sp. nov., nostocacean cyanobacteria from Brazilian environments.</title>
        <authorList>
            <person name="Alvarenga D.O."/>
            <person name="Andreote A.P.D."/>
            <person name="Branco L.H.Z."/>
            <person name="Delbaje E."/>
            <person name="Cruz R.B."/>
            <person name="Varani A.M."/>
            <person name="Fiore M.F."/>
        </authorList>
    </citation>
    <scope>NUCLEOTIDE SEQUENCE [LARGE SCALE GENOMIC DNA]</scope>
    <source>
        <strain evidence="4 5">CENA67</strain>
    </source>
</reference>
<evidence type="ECO:0000313" key="5">
    <source>
        <dbReference type="Proteomes" id="UP000632766"/>
    </source>
</evidence>
<dbReference type="Pfam" id="PF01361">
    <property type="entry name" value="Tautomerase"/>
    <property type="match status" value="1"/>
</dbReference>
<dbReference type="Pfam" id="PF12680">
    <property type="entry name" value="SnoaL_2"/>
    <property type="match status" value="1"/>
</dbReference>
<accession>A0A8J7LD05</accession>
<keyword evidence="5" id="KW-1185">Reference proteome</keyword>
<dbReference type="SUPFAM" id="SSF54427">
    <property type="entry name" value="NTF2-like"/>
    <property type="match status" value="1"/>
</dbReference>
<sequence length="211" mass="23862">MPLIRVTILEGFASLQQKGEIVQQLSDGLASVLGEIVRPYTYALVDEVQSGAWGVQGGTLMTEEMMRSGIATSERQRSLRLTEERVRQAYNVLGSGDRQRIQEYWAGDMAWLVPGNNQISGWKRGLDEFLAFMDKVAYLTDNSFQMSWERVLITGEYSADIRHNTGHRAGNENKRLDIDVVHVLRWQEGRVVEGRGAIFGDGTAQFDEFWS</sequence>
<dbReference type="Proteomes" id="UP000632766">
    <property type="component" value="Unassembled WGS sequence"/>
</dbReference>
<name>A0A8J7LD05_9NOST</name>